<dbReference type="Proteomes" id="UP001139559">
    <property type="component" value="Unassembled WGS sequence"/>
</dbReference>
<sequence length="188" mass="21438">MFQRVQSRASGKRVLVLFLAANAVYLTMVIYSIPMLMEYSGGVPIFDMTPLGYSYQEAMALLTALGEEGRNAYISIQLTLDLLYPALFALCYFTLVQWLIVTGKLTHRIWLYLSIIPIFACVFDYAENICVWLMIQGYPVIPEKLVVTSSVFTLAKSVSTMIYFIGLISILSIVIKRWLFRRMSKRVS</sequence>
<reference evidence="2" key="1">
    <citation type="submission" date="2021-11" db="EMBL/GenBank/DDBJ databases">
        <title>Vibrio ZSDE26 sp. nov. and Vibrio ZSDZ34 sp. nov., isolated from coastal seawater in Qingdao.</title>
        <authorList>
            <person name="Zhang P."/>
        </authorList>
    </citation>
    <scope>NUCLEOTIDE SEQUENCE</scope>
    <source>
        <strain evidence="2">ZSDE26</strain>
    </source>
</reference>
<keyword evidence="1" id="KW-0812">Transmembrane</keyword>
<dbReference type="AlphaFoldDB" id="A0A9X1XJQ8"/>
<gene>
    <name evidence="2" type="ORF">KP803_13330</name>
</gene>
<dbReference type="EMBL" id="JAJHVV010000008">
    <property type="protein sequence ID" value="MCK6264257.1"/>
    <property type="molecule type" value="Genomic_DNA"/>
</dbReference>
<organism evidence="2 3">
    <name type="scientific">Vibrio amylolyticus</name>
    <dbReference type="NCBI Taxonomy" id="2847292"/>
    <lineage>
        <taxon>Bacteria</taxon>
        <taxon>Pseudomonadati</taxon>
        <taxon>Pseudomonadota</taxon>
        <taxon>Gammaproteobacteria</taxon>
        <taxon>Vibrionales</taxon>
        <taxon>Vibrionaceae</taxon>
        <taxon>Vibrio</taxon>
    </lineage>
</organism>
<keyword evidence="3" id="KW-1185">Reference proteome</keyword>
<name>A0A9X1XJQ8_9VIBR</name>
<feature type="transmembrane region" description="Helical" evidence="1">
    <location>
        <begin position="109"/>
        <end position="135"/>
    </location>
</feature>
<evidence type="ECO:0000256" key="1">
    <source>
        <dbReference type="SAM" id="Phobius"/>
    </source>
</evidence>
<proteinExistence type="predicted"/>
<accession>A0A9X1XJQ8</accession>
<evidence type="ECO:0000313" key="2">
    <source>
        <dbReference type="EMBL" id="MCK6264257.1"/>
    </source>
</evidence>
<evidence type="ECO:0000313" key="3">
    <source>
        <dbReference type="Proteomes" id="UP001139559"/>
    </source>
</evidence>
<feature type="transmembrane region" description="Helical" evidence="1">
    <location>
        <begin position="82"/>
        <end position="102"/>
    </location>
</feature>
<feature type="transmembrane region" description="Helical" evidence="1">
    <location>
        <begin position="14"/>
        <end position="33"/>
    </location>
</feature>
<keyword evidence="1" id="KW-0472">Membrane</keyword>
<comment type="caution">
    <text evidence="2">The sequence shown here is derived from an EMBL/GenBank/DDBJ whole genome shotgun (WGS) entry which is preliminary data.</text>
</comment>
<dbReference type="RefSeq" id="WP_248009343.1">
    <property type="nucleotide sequence ID" value="NZ_JAJHVV010000008.1"/>
</dbReference>
<protein>
    <submittedName>
        <fullName evidence="2">Uncharacterized protein</fullName>
    </submittedName>
</protein>
<keyword evidence="1" id="KW-1133">Transmembrane helix</keyword>
<feature type="transmembrane region" description="Helical" evidence="1">
    <location>
        <begin position="161"/>
        <end position="180"/>
    </location>
</feature>